<dbReference type="PANTHER" id="PTHR44117:SF1">
    <property type="entry name" value="INTRAFLAGELLAR TRANSPORT PROTEIN 88 HOMOLOG"/>
    <property type="match status" value="1"/>
</dbReference>
<dbReference type="FunFam" id="1.25.40.10:FF:001034">
    <property type="entry name" value="Intraflagellar transport 88 homolog"/>
    <property type="match status" value="1"/>
</dbReference>
<feature type="compositionally biased region" description="Acidic residues" evidence="3">
    <location>
        <begin position="802"/>
        <end position="814"/>
    </location>
</feature>
<feature type="repeat" description="TPR" evidence="1">
    <location>
        <begin position="258"/>
        <end position="291"/>
    </location>
</feature>
<feature type="compositionally biased region" description="Polar residues" evidence="3">
    <location>
        <begin position="790"/>
        <end position="800"/>
    </location>
</feature>
<dbReference type="Pfam" id="PF13174">
    <property type="entry name" value="TPR_6"/>
    <property type="match status" value="1"/>
</dbReference>
<feature type="coiled-coil region" evidence="2">
    <location>
        <begin position="110"/>
        <end position="160"/>
    </location>
</feature>
<evidence type="ECO:0000256" key="2">
    <source>
        <dbReference type="SAM" id="Coils"/>
    </source>
</evidence>
<dbReference type="GO" id="GO:0042073">
    <property type="term" value="P:intraciliary transport"/>
    <property type="evidence" value="ECO:0007669"/>
    <property type="project" value="TreeGrafter"/>
</dbReference>
<name>A0A9P1N9K5_9PELO</name>
<dbReference type="SUPFAM" id="SSF48452">
    <property type="entry name" value="TPR-like"/>
    <property type="match status" value="2"/>
</dbReference>
<gene>
    <name evidence="4" type="ORF">CAMP_LOCUS18753</name>
</gene>
<feature type="compositionally biased region" description="Polar residues" evidence="3">
    <location>
        <begin position="748"/>
        <end position="767"/>
    </location>
</feature>
<dbReference type="GO" id="GO:0097546">
    <property type="term" value="C:ciliary base"/>
    <property type="evidence" value="ECO:0007669"/>
    <property type="project" value="TreeGrafter"/>
</dbReference>
<dbReference type="Pfam" id="PF13424">
    <property type="entry name" value="TPR_12"/>
    <property type="match status" value="1"/>
</dbReference>
<feature type="repeat" description="TPR" evidence="1">
    <location>
        <begin position="538"/>
        <end position="571"/>
    </location>
</feature>
<keyword evidence="5" id="KW-1185">Reference proteome</keyword>
<proteinExistence type="predicted"/>
<dbReference type="Pfam" id="PF13432">
    <property type="entry name" value="TPR_16"/>
    <property type="match status" value="1"/>
</dbReference>
<evidence type="ECO:0000256" key="1">
    <source>
        <dbReference type="PROSITE-ProRule" id="PRU00339"/>
    </source>
</evidence>
<dbReference type="Pfam" id="PF13181">
    <property type="entry name" value="TPR_8"/>
    <property type="match status" value="1"/>
</dbReference>
<protein>
    <submittedName>
        <fullName evidence="4">Uncharacterized protein</fullName>
    </submittedName>
</protein>
<sequence length="814" mass="91652">MSVRNDDDDFYGGFDEYDNTYDVQNITQSSQFQQAVARSSHGRRPTTSQMGWRDPLSSHGKPPPTQSVGRSRAGGRTAMAVNNEPARPMTAVRAAGYTSFANKFQAAERAQNNENSLMQVEEKCRVMEQKVVDMLKESMIAADKKNLKEALDKAKEAGRRERAVVKFKEQNGLVETLNLDLTFNVLFNLAEKYEQNDMTNEAVNTYEIIVKNKMFPNSGRLKVNIGNIYFRKRDYTKALKYYRMALDQVPSIQKDTRIKILNNIGVTFVRMGNYDDALSTFEHCVEEKADFTTGLNLVLVSFCVQDAEKMRESFTKLVDIPTIPDDDFLREKDDDDVLLNQTLNSDSLRGLEKQKKADAEKAIITAVKIISPAIAPEYTIGYEWCLELLKQSVHAGLATELEMTKAGELMKRGDIDKAIEVLKVFNSQDSKTASAAANNLCMLRLLQGGRKLADAQQYAEQALSIDRYNANALVNQGNIVYLGGDLEKASYCYREALNNDASCVQALFNLGLAAKAQGNIEQALEYFYKLHNILLSNVQVICQLASIYESLEDTAQAIELYSQANSLVPNDPSILDKLAGIFDAEGDKTQAFQCHYDSYRYFPSNMKVIEWMGAYYIENQFAEKATNYFEKASIMQPNEIKWQLMMASSQRRSGNYQKALELYRNIHRKFPQNIECLKFLVRITSDLGMPEAKEFSDKLEKAEKVRQLRIQRETDSSQGKRNSANSSHSFSQPPSIGFGGSPVGARQFSGNMSLLSTTDNTPFTVSQRDMKAEDYSYSDPIGSAAPRPKTSGNRRNNNGAEDNFDDLEENMLPD</sequence>
<dbReference type="InterPro" id="IPR019734">
    <property type="entry name" value="TPR_rpt"/>
</dbReference>
<dbReference type="GO" id="GO:0097730">
    <property type="term" value="C:non-motile cilium"/>
    <property type="evidence" value="ECO:0007669"/>
    <property type="project" value="TreeGrafter"/>
</dbReference>
<reference evidence="4" key="1">
    <citation type="submission" date="2022-11" db="EMBL/GenBank/DDBJ databases">
        <authorList>
            <person name="Kikuchi T."/>
        </authorList>
    </citation>
    <scope>NUCLEOTIDE SEQUENCE</scope>
    <source>
        <strain evidence="4">PS1010</strain>
    </source>
</reference>
<dbReference type="GO" id="GO:0019894">
    <property type="term" value="F:kinesin binding"/>
    <property type="evidence" value="ECO:0007669"/>
    <property type="project" value="TreeGrafter"/>
</dbReference>
<accession>A0A9P1N9K5</accession>
<evidence type="ECO:0000313" key="4">
    <source>
        <dbReference type="EMBL" id="CAI5456116.1"/>
    </source>
</evidence>
<feature type="region of interest" description="Disordered" evidence="3">
    <location>
        <begin position="708"/>
        <end position="814"/>
    </location>
</feature>
<evidence type="ECO:0000256" key="3">
    <source>
        <dbReference type="SAM" id="MobiDB-lite"/>
    </source>
</evidence>
<dbReference type="GO" id="GO:1905515">
    <property type="term" value="P:non-motile cilium assembly"/>
    <property type="evidence" value="ECO:0007669"/>
    <property type="project" value="TreeGrafter"/>
</dbReference>
<dbReference type="InterPro" id="IPR011990">
    <property type="entry name" value="TPR-like_helical_dom_sf"/>
</dbReference>
<dbReference type="GO" id="GO:0005814">
    <property type="term" value="C:centriole"/>
    <property type="evidence" value="ECO:0007669"/>
    <property type="project" value="TreeGrafter"/>
</dbReference>
<feature type="compositionally biased region" description="Polar residues" evidence="3">
    <location>
        <begin position="716"/>
        <end position="734"/>
    </location>
</feature>
<feature type="repeat" description="TPR" evidence="1">
    <location>
        <begin position="504"/>
        <end position="537"/>
    </location>
</feature>
<dbReference type="OrthoDB" id="1926212at2759"/>
<dbReference type="PANTHER" id="PTHR44117">
    <property type="entry name" value="INTRAFLAGELLAR TRANSPORT PROTEIN 88 HOMOLOG"/>
    <property type="match status" value="1"/>
</dbReference>
<feature type="repeat" description="TPR" evidence="1">
    <location>
        <begin position="219"/>
        <end position="252"/>
    </location>
</feature>
<dbReference type="EMBL" id="CANHGI010000006">
    <property type="protein sequence ID" value="CAI5456116.1"/>
    <property type="molecule type" value="Genomic_DNA"/>
</dbReference>
<feature type="compositionally biased region" description="Polar residues" evidence="3">
    <location>
        <begin position="26"/>
        <end position="37"/>
    </location>
</feature>
<dbReference type="AlphaFoldDB" id="A0A9P1N9K5"/>
<comment type="caution">
    <text evidence="4">The sequence shown here is derived from an EMBL/GenBank/DDBJ whole genome shotgun (WGS) entry which is preliminary data.</text>
</comment>
<organism evidence="4 5">
    <name type="scientific">Caenorhabditis angaria</name>
    <dbReference type="NCBI Taxonomy" id="860376"/>
    <lineage>
        <taxon>Eukaryota</taxon>
        <taxon>Metazoa</taxon>
        <taxon>Ecdysozoa</taxon>
        <taxon>Nematoda</taxon>
        <taxon>Chromadorea</taxon>
        <taxon>Rhabditida</taxon>
        <taxon>Rhabditina</taxon>
        <taxon>Rhabditomorpha</taxon>
        <taxon>Rhabditoidea</taxon>
        <taxon>Rhabditidae</taxon>
        <taxon>Peloderinae</taxon>
        <taxon>Caenorhabditis</taxon>
    </lineage>
</organism>
<dbReference type="SMART" id="SM00028">
    <property type="entry name" value="TPR"/>
    <property type="match status" value="8"/>
</dbReference>
<dbReference type="PROSITE" id="PS50005">
    <property type="entry name" value="TPR"/>
    <property type="match status" value="4"/>
</dbReference>
<keyword evidence="1" id="KW-0802">TPR repeat</keyword>
<dbReference type="Proteomes" id="UP001152747">
    <property type="component" value="Unassembled WGS sequence"/>
</dbReference>
<dbReference type="Gene3D" id="1.25.40.10">
    <property type="entry name" value="Tetratricopeptide repeat domain"/>
    <property type="match status" value="3"/>
</dbReference>
<evidence type="ECO:0000313" key="5">
    <source>
        <dbReference type="Proteomes" id="UP001152747"/>
    </source>
</evidence>
<keyword evidence="2" id="KW-0175">Coiled coil</keyword>
<dbReference type="GO" id="GO:0036064">
    <property type="term" value="C:ciliary basal body"/>
    <property type="evidence" value="ECO:0007669"/>
    <property type="project" value="TreeGrafter"/>
</dbReference>
<feature type="region of interest" description="Disordered" evidence="3">
    <location>
        <begin position="26"/>
        <end position="86"/>
    </location>
</feature>